<dbReference type="NCBIfam" id="NF033179">
    <property type="entry name" value="TnsA_like_Actin"/>
    <property type="match status" value="1"/>
</dbReference>
<gene>
    <name evidence="1" type="ORF">SAMN04490239_9274</name>
</gene>
<dbReference type="EMBL" id="FNSV01000006">
    <property type="protein sequence ID" value="SED92136.1"/>
    <property type="molecule type" value="Genomic_DNA"/>
</dbReference>
<organism evidence="1 2">
    <name type="scientific">Rhodococcus koreensis</name>
    <dbReference type="NCBI Taxonomy" id="99653"/>
    <lineage>
        <taxon>Bacteria</taxon>
        <taxon>Bacillati</taxon>
        <taxon>Actinomycetota</taxon>
        <taxon>Actinomycetes</taxon>
        <taxon>Mycobacteriales</taxon>
        <taxon>Nocardiaceae</taxon>
        <taxon>Rhodococcus</taxon>
    </lineage>
</organism>
<accession>A0A1H5EM20</accession>
<sequence>MHLCSSSETRRLGSNGDGWDGGSVHVEGLVVGEGQPMADATVAGSAVVKFRRALDGQIEEMAWDDVTTDRLSSAAPWRTFRWHDNQQHYSGAYWSATERGHVIYESRLELAHLLFADFDDEVNHIVAQPFLITMTVDGQVRKHVPDYLLITDTGPKILDVKPRDRLSKPKVRFTFGWTRALVEGRGWRFDVGSEPPTVQLDNVRFLSGFRRDWLFDQTLIGELQAHDLHGRTIADACRALPDHPAPLVRSAIFHLLWRRQLLVDLTRPLRPSRILTRREG</sequence>
<proteinExistence type="predicted"/>
<evidence type="ECO:0000313" key="2">
    <source>
        <dbReference type="Proteomes" id="UP000183561"/>
    </source>
</evidence>
<dbReference type="Proteomes" id="UP000183561">
    <property type="component" value="Unassembled WGS sequence"/>
</dbReference>
<name>A0A1H5EM20_9NOCA</name>
<reference evidence="2" key="1">
    <citation type="submission" date="2016-10" db="EMBL/GenBank/DDBJ databases">
        <authorList>
            <person name="Varghese N."/>
            <person name="Submissions S."/>
        </authorList>
    </citation>
    <scope>NUCLEOTIDE SEQUENCE [LARGE SCALE GENOMIC DNA]</scope>
    <source>
        <strain evidence="2">DSM 44498</strain>
    </source>
</reference>
<evidence type="ECO:0008006" key="3">
    <source>
        <dbReference type="Google" id="ProtNLM"/>
    </source>
</evidence>
<protein>
    <recommendedName>
        <fullName evidence="3">TnsA endonuclease N terminal</fullName>
    </recommendedName>
</protein>
<evidence type="ECO:0000313" key="1">
    <source>
        <dbReference type="EMBL" id="SED92136.1"/>
    </source>
</evidence>
<dbReference type="InterPro" id="IPR048000">
    <property type="entry name" value="TnsA-like"/>
</dbReference>
<dbReference type="OrthoDB" id="3403133at2"/>
<keyword evidence="2" id="KW-1185">Reference proteome</keyword>
<dbReference type="AlphaFoldDB" id="A0A1H5EM20"/>